<dbReference type="PANTHER" id="PTHR11177:SF337">
    <property type="entry name" value="CHITINASE"/>
    <property type="match status" value="1"/>
</dbReference>
<dbReference type="CDD" id="cd00035">
    <property type="entry name" value="ChtBD1"/>
    <property type="match status" value="1"/>
</dbReference>
<keyword evidence="2 3" id="KW-0147">Chitin-binding</keyword>
<dbReference type="VEuPathDB" id="FungiDB:F4678DRAFT_479457"/>
<feature type="domain" description="GH18" evidence="7">
    <location>
        <begin position="22"/>
        <end position="308"/>
    </location>
</feature>
<sequence>MHLLRLLAWAIVSAFAASADDFRNVMYIDEWHPTIPNNGTITNLITHVIMAFVDPLNFTTPNYAMVAPPLMSVDEVRAHFDNDTKIGIALGGWGAFSSSFSLAAAPQNRSSFSCNLASWMDEKGYDFVDIDWEYPGGHGAQEPSNATADIENFPMLLSEIRKALKPEKFISLAASGTLVGMDAFKTGKMEAIYGPVDFITVMSYDYVNRVSQKTGHHTDVEGSKVAVQRYLDLGVPPGKLNLGFAFYAKYFQVMDGCTNFTTPDSCEIVPAQDANGVDNYKSGVLTFEPNNLDPQPVPASLIGSVNGVCGIQKNTQTGLKCPASYCCSQDGWCGDSTAHCLPSCQRGYGRCDGPDDVTSFKRARENFQYDATKGGLYYFDNMTTPMLFWTWENTDMMIRKFDEIVNNPDHKLGGISAWSLGENSFGWNHVLQMQNMTRIRNAANSTEGGGEGEGEGGACEDILE</sequence>
<dbReference type="AlphaFoldDB" id="A0A9W8TPV6"/>
<dbReference type="PROSITE" id="PS51910">
    <property type="entry name" value="GH18_2"/>
    <property type="match status" value="1"/>
</dbReference>
<evidence type="ECO:0000256" key="2">
    <source>
        <dbReference type="ARBA" id="ARBA00022669"/>
    </source>
</evidence>
<dbReference type="SUPFAM" id="SSF51445">
    <property type="entry name" value="(Trans)glycosidases"/>
    <property type="match status" value="1"/>
</dbReference>
<dbReference type="EC" id="3.2.1.14" evidence="1"/>
<feature type="domain" description="Chitin-binding type-1" evidence="6">
    <location>
        <begin position="306"/>
        <end position="353"/>
    </location>
</feature>
<protein>
    <recommendedName>
        <fullName evidence="1">chitinase</fullName>
        <ecNumber evidence="1">3.2.1.14</ecNumber>
    </recommendedName>
</protein>
<accession>A0A9W8TPV6</accession>
<dbReference type="Proteomes" id="UP001148614">
    <property type="component" value="Unassembled WGS sequence"/>
</dbReference>
<dbReference type="InterPro" id="IPR017853">
    <property type="entry name" value="GH"/>
</dbReference>
<dbReference type="EMBL" id="JANPWZ010000101">
    <property type="protein sequence ID" value="KAJ3579382.1"/>
    <property type="molecule type" value="Genomic_DNA"/>
</dbReference>
<proteinExistence type="predicted"/>
<dbReference type="Gene3D" id="3.20.20.80">
    <property type="entry name" value="Glycosidases"/>
    <property type="match status" value="1"/>
</dbReference>
<evidence type="ECO:0000259" key="7">
    <source>
        <dbReference type="PROSITE" id="PS51910"/>
    </source>
</evidence>
<evidence type="ECO:0000256" key="3">
    <source>
        <dbReference type="PROSITE-ProRule" id="PRU00261"/>
    </source>
</evidence>
<evidence type="ECO:0000313" key="9">
    <source>
        <dbReference type="Proteomes" id="UP001148614"/>
    </source>
</evidence>
<organism evidence="8 9">
    <name type="scientific">Xylaria arbuscula</name>
    <dbReference type="NCBI Taxonomy" id="114810"/>
    <lineage>
        <taxon>Eukaryota</taxon>
        <taxon>Fungi</taxon>
        <taxon>Dikarya</taxon>
        <taxon>Ascomycota</taxon>
        <taxon>Pezizomycotina</taxon>
        <taxon>Sordariomycetes</taxon>
        <taxon>Xylariomycetidae</taxon>
        <taxon>Xylariales</taxon>
        <taxon>Xylariaceae</taxon>
        <taxon>Xylaria</taxon>
    </lineage>
</organism>
<evidence type="ECO:0000256" key="5">
    <source>
        <dbReference type="SAM" id="SignalP"/>
    </source>
</evidence>
<feature type="disulfide bond" evidence="3">
    <location>
        <begin position="321"/>
        <end position="333"/>
    </location>
</feature>
<dbReference type="GO" id="GO:0006032">
    <property type="term" value="P:chitin catabolic process"/>
    <property type="evidence" value="ECO:0007669"/>
    <property type="project" value="TreeGrafter"/>
</dbReference>
<keyword evidence="5" id="KW-0732">Signal</keyword>
<evidence type="ECO:0000259" key="6">
    <source>
        <dbReference type="PROSITE" id="PS50941"/>
    </source>
</evidence>
<feature type="chain" id="PRO_5040940179" description="chitinase" evidence="5">
    <location>
        <begin position="20"/>
        <end position="464"/>
    </location>
</feature>
<dbReference type="Pfam" id="PF00704">
    <property type="entry name" value="Glyco_hydro_18"/>
    <property type="match status" value="1"/>
</dbReference>
<feature type="region of interest" description="Disordered" evidence="4">
    <location>
        <begin position="443"/>
        <end position="464"/>
    </location>
</feature>
<name>A0A9W8TPV6_9PEZI</name>
<dbReference type="GO" id="GO:0005975">
    <property type="term" value="P:carbohydrate metabolic process"/>
    <property type="evidence" value="ECO:0007669"/>
    <property type="project" value="InterPro"/>
</dbReference>
<keyword evidence="9" id="KW-1185">Reference proteome</keyword>
<dbReference type="InterPro" id="IPR001223">
    <property type="entry name" value="Glyco_hydro18_cat"/>
</dbReference>
<dbReference type="InterPro" id="IPR036861">
    <property type="entry name" value="Endochitinase-like_sf"/>
</dbReference>
<gene>
    <name evidence="8" type="ORF">NPX13_g1183</name>
</gene>
<comment type="caution">
    <text evidence="3">Lacks conserved residue(s) required for the propagation of feature annotation.</text>
</comment>
<dbReference type="GO" id="GO:0008061">
    <property type="term" value="F:chitin binding"/>
    <property type="evidence" value="ECO:0007669"/>
    <property type="project" value="UniProtKB-UniRule"/>
</dbReference>
<evidence type="ECO:0000313" key="8">
    <source>
        <dbReference type="EMBL" id="KAJ3579382.1"/>
    </source>
</evidence>
<feature type="compositionally biased region" description="Gly residues" evidence="4">
    <location>
        <begin position="447"/>
        <end position="457"/>
    </location>
</feature>
<dbReference type="Gene3D" id="3.30.60.10">
    <property type="entry name" value="Endochitinase-like"/>
    <property type="match status" value="1"/>
</dbReference>
<dbReference type="Pfam" id="PF00187">
    <property type="entry name" value="Chitin_bind_1"/>
    <property type="match status" value="1"/>
</dbReference>
<dbReference type="InterPro" id="IPR001002">
    <property type="entry name" value="Chitin-bd_1"/>
</dbReference>
<feature type="disulfide bond" evidence="3">
    <location>
        <begin position="326"/>
        <end position="340"/>
    </location>
</feature>
<dbReference type="GO" id="GO:0008843">
    <property type="term" value="F:endochitinase activity"/>
    <property type="evidence" value="ECO:0007669"/>
    <property type="project" value="UniProtKB-EC"/>
</dbReference>
<feature type="signal peptide" evidence="5">
    <location>
        <begin position="1"/>
        <end position="19"/>
    </location>
</feature>
<comment type="caution">
    <text evidence="8">The sequence shown here is derived from an EMBL/GenBank/DDBJ whole genome shotgun (WGS) entry which is preliminary data.</text>
</comment>
<reference evidence="8" key="1">
    <citation type="submission" date="2022-07" db="EMBL/GenBank/DDBJ databases">
        <title>Genome Sequence of Xylaria arbuscula.</title>
        <authorList>
            <person name="Buettner E."/>
        </authorList>
    </citation>
    <scope>NUCLEOTIDE SEQUENCE</scope>
    <source>
        <strain evidence="8">VT107</strain>
    </source>
</reference>
<keyword evidence="3" id="KW-1015">Disulfide bond</keyword>
<dbReference type="InterPro" id="IPR050314">
    <property type="entry name" value="Glycosyl_Hydrlase_18"/>
</dbReference>
<dbReference type="InterPro" id="IPR011583">
    <property type="entry name" value="Chitinase_II/V-like_cat"/>
</dbReference>
<dbReference type="PROSITE" id="PS50941">
    <property type="entry name" value="CHIT_BIND_I_2"/>
    <property type="match status" value="1"/>
</dbReference>
<evidence type="ECO:0000256" key="1">
    <source>
        <dbReference type="ARBA" id="ARBA00012729"/>
    </source>
</evidence>
<dbReference type="SMART" id="SM00636">
    <property type="entry name" value="Glyco_18"/>
    <property type="match status" value="1"/>
</dbReference>
<evidence type="ECO:0000256" key="4">
    <source>
        <dbReference type="SAM" id="MobiDB-lite"/>
    </source>
</evidence>
<dbReference type="GO" id="GO:0005576">
    <property type="term" value="C:extracellular region"/>
    <property type="evidence" value="ECO:0007669"/>
    <property type="project" value="TreeGrafter"/>
</dbReference>
<dbReference type="PANTHER" id="PTHR11177">
    <property type="entry name" value="CHITINASE"/>
    <property type="match status" value="1"/>
</dbReference>
<dbReference type="SUPFAM" id="SSF57016">
    <property type="entry name" value="Plant lectins/antimicrobial peptides"/>
    <property type="match status" value="1"/>
</dbReference>